<evidence type="ECO:0000313" key="2">
    <source>
        <dbReference type="Proteomes" id="UP000321440"/>
    </source>
</evidence>
<comment type="caution">
    <text evidence="1">The sequence shown here is derived from an EMBL/GenBank/DDBJ whole genome shotgun (WGS) entry which is preliminary data.</text>
</comment>
<gene>
    <name evidence="1" type="ORF">AHA02nite_05390</name>
</gene>
<dbReference type="Proteomes" id="UP000321440">
    <property type="component" value="Unassembled WGS sequence"/>
</dbReference>
<protein>
    <submittedName>
        <fullName evidence="1">Uncharacterized protein</fullName>
    </submittedName>
</protein>
<dbReference type="OrthoDB" id="2390014at2"/>
<keyword evidence="2" id="KW-1185">Reference proteome</keyword>
<proteinExistence type="predicted"/>
<dbReference type="EMBL" id="BJYA01000002">
    <property type="protein sequence ID" value="GEN44763.1"/>
    <property type="molecule type" value="Genomic_DNA"/>
</dbReference>
<evidence type="ECO:0000313" key="1">
    <source>
        <dbReference type="EMBL" id="GEN44763.1"/>
    </source>
</evidence>
<organism evidence="1 2">
    <name type="scientific">Alkalibacillus haloalkaliphilus</name>
    <dbReference type="NCBI Taxonomy" id="94136"/>
    <lineage>
        <taxon>Bacteria</taxon>
        <taxon>Bacillati</taxon>
        <taxon>Bacillota</taxon>
        <taxon>Bacilli</taxon>
        <taxon>Bacillales</taxon>
        <taxon>Bacillaceae</taxon>
        <taxon>Alkalibacillus</taxon>
    </lineage>
</organism>
<name>A0A511W3Z9_9BACI</name>
<dbReference type="RefSeq" id="WP_146814140.1">
    <property type="nucleotide sequence ID" value="NZ_BJYA01000002.1"/>
</dbReference>
<accession>A0A511W3Z9</accession>
<reference evidence="1 2" key="1">
    <citation type="submission" date="2019-07" db="EMBL/GenBank/DDBJ databases">
        <title>Whole genome shotgun sequence of Alkalibacillus haloalkaliphilus NBRC 103110.</title>
        <authorList>
            <person name="Hosoyama A."/>
            <person name="Uohara A."/>
            <person name="Ohji S."/>
            <person name="Ichikawa N."/>
        </authorList>
    </citation>
    <scope>NUCLEOTIDE SEQUENCE [LARGE SCALE GENOMIC DNA]</scope>
    <source>
        <strain evidence="1 2">NBRC 103110</strain>
    </source>
</reference>
<sequence>MAKKLILSSVVAAGAALTSYVLIDENRRNEVKQKVKQVKESFNGNDTNLPIEEAGNPELDDIENSDMVAEGSQFGVQYYNEMKEEK</sequence>
<dbReference type="AlphaFoldDB" id="A0A511W3Z9"/>